<feature type="transmembrane region" description="Helical" evidence="1">
    <location>
        <begin position="20"/>
        <end position="46"/>
    </location>
</feature>
<dbReference type="RefSeq" id="WP_409929865.1">
    <property type="nucleotide sequence ID" value="NZ_CAKMTQ010000001.1"/>
</dbReference>
<dbReference type="Pfam" id="PF11168">
    <property type="entry name" value="DUF2955"/>
    <property type="match status" value="1"/>
</dbReference>
<organism evidence="2 3">
    <name type="scientific">Vibrio owensii</name>
    <dbReference type="NCBI Taxonomy" id="696485"/>
    <lineage>
        <taxon>Bacteria</taxon>
        <taxon>Pseudomonadati</taxon>
        <taxon>Pseudomonadota</taxon>
        <taxon>Gammaproteobacteria</taxon>
        <taxon>Vibrionales</taxon>
        <taxon>Vibrionaceae</taxon>
        <taxon>Vibrio</taxon>
    </lineage>
</organism>
<dbReference type="EMBL" id="CAKMTQ010000001">
    <property type="protein sequence ID" value="CAH1520966.1"/>
    <property type="molecule type" value="Genomic_DNA"/>
</dbReference>
<feature type="transmembrane region" description="Helical" evidence="1">
    <location>
        <begin position="127"/>
        <end position="153"/>
    </location>
</feature>
<dbReference type="AlphaFoldDB" id="A0AAU9PY97"/>
<feature type="transmembrane region" description="Helical" evidence="1">
    <location>
        <begin position="104"/>
        <end position="121"/>
    </location>
</feature>
<feature type="transmembrane region" description="Helical" evidence="1">
    <location>
        <begin position="81"/>
        <end position="99"/>
    </location>
</feature>
<proteinExistence type="predicted"/>
<evidence type="ECO:0000313" key="3">
    <source>
        <dbReference type="Proteomes" id="UP001295420"/>
    </source>
</evidence>
<dbReference type="InterPro" id="IPR022604">
    <property type="entry name" value="DUF2955"/>
</dbReference>
<feature type="transmembrane region" description="Helical" evidence="1">
    <location>
        <begin position="274"/>
        <end position="293"/>
    </location>
</feature>
<evidence type="ECO:0000256" key="1">
    <source>
        <dbReference type="SAM" id="Phobius"/>
    </source>
</evidence>
<feature type="transmembrane region" description="Helical" evidence="1">
    <location>
        <begin position="220"/>
        <end position="238"/>
    </location>
</feature>
<evidence type="ECO:0000313" key="2">
    <source>
        <dbReference type="EMBL" id="CAH1520966.1"/>
    </source>
</evidence>
<gene>
    <name evidence="2" type="ORF">THF1D04_10546</name>
</gene>
<feature type="transmembrane region" description="Helical" evidence="1">
    <location>
        <begin position="299"/>
        <end position="320"/>
    </location>
</feature>
<protein>
    <recommendedName>
        <fullName evidence="4">DUF2955 domain-containing protein</fullName>
    </recommendedName>
</protein>
<keyword evidence="1" id="KW-0812">Transmembrane</keyword>
<sequence>MTKLSPTFRYGLRVTLTPWLVFVFGLLFDWPLSFVGAVFTSLFILAKQPTSQGYGFSLVLVAYVYMLTAWFVSVLLRPYPAVYLLVVLIAVVLSYYVLVTKKDILVVVMALLGALLIPLQAKVNPDVAWGLAIWLPNNLFIALLASWAMFMVIPPEQEPKSTPSPAESFDPKLRWLRLSIVVLPFVMFAFITDRIEAFTLTYLAVQVTQFAASPSNGPSMIRAAIIGNILGGLLAVVLYELVVIAPFFPFLVMGLLLSYAYLTNQMLTGNATAITAMTAFTVVCGVSFGPLMNDAEGKILLRMAQIAFSMSYIFIAMWLVDKFLPEK</sequence>
<feature type="transmembrane region" description="Helical" evidence="1">
    <location>
        <begin position="53"/>
        <end position="75"/>
    </location>
</feature>
<dbReference type="Proteomes" id="UP001295420">
    <property type="component" value="Unassembled WGS sequence"/>
</dbReference>
<accession>A0AAU9PY97</accession>
<evidence type="ECO:0008006" key="4">
    <source>
        <dbReference type="Google" id="ProtNLM"/>
    </source>
</evidence>
<name>A0AAU9PY97_9VIBR</name>
<keyword evidence="1" id="KW-1133">Transmembrane helix</keyword>
<keyword evidence="1" id="KW-0472">Membrane</keyword>
<comment type="caution">
    <text evidence="2">The sequence shown here is derived from an EMBL/GenBank/DDBJ whole genome shotgun (WGS) entry which is preliminary data.</text>
</comment>
<reference evidence="2" key="1">
    <citation type="submission" date="2022-01" db="EMBL/GenBank/DDBJ databases">
        <authorList>
            <person name="Lagorce A."/>
        </authorList>
    </citation>
    <scope>NUCLEOTIDE SEQUENCE</scope>
    <source>
        <strain evidence="2">Th15_F1_D04</strain>
    </source>
</reference>
<feature type="transmembrane region" description="Helical" evidence="1">
    <location>
        <begin position="244"/>
        <end position="262"/>
    </location>
</feature>
<feature type="transmembrane region" description="Helical" evidence="1">
    <location>
        <begin position="174"/>
        <end position="191"/>
    </location>
</feature>